<dbReference type="SUPFAM" id="SSF52047">
    <property type="entry name" value="RNI-like"/>
    <property type="match status" value="1"/>
</dbReference>
<protein>
    <recommendedName>
        <fullName evidence="1">F-box domain-containing protein</fullName>
    </recommendedName>
</protein>
<proteinExistence type="predicted"/>
<dbReference type="AlphaFoldDB" id="A0A8H5BLQ0"/>
<organism evidence="2 3">
    <name type="scientific">Psilocybe cf. subviscida</name>
    <dbReference type="NCBI Taxonomy" id="2480587"/>
    <lineage>
        <taxon>Eukaryota</taxon>
        <taxon>Fungi</taxon>
        <taxon>Dikarya</taxon>
        <taxon>Basidiomycota</taxon>
        <taxon>Agaricomycotina</taxon>
        <taxon>Agaricomycetes</taxon>
        <taxon>Agaricomycetidae</taxon>
        <taxon>Agaricales</taxon>
        <taxon>Agaricineae</taxon>
        <taxon>Strophariaceae</taxon>
        <taxon>Psilocybe</taxon>
    </lineage>
</organism>
<feature type="domain" description="F-box" evidence="1">
    <location>
        <begin position="6"/>
        <end position="37"/>
    </location>
</feature>
<evidence type="ECO:0000313" key="3">
    <source>
        <dbReference type="Proteomes" id="UP000567179"/>
    </source>
</evidence>
<evidence type="ECO:0000259" key="1">
    <source>
        <dbReference type="Pfam" id="PF00646"/>
    </source>
</evidence>
<dbReference type="OrthoDB" id="3005567at2759"/>
<dbReference type="InterPro" id="IPR036047">
    <property type="entry name" value="F-box-like_dom_sf"/>
</dbReference>
<dbReference type="EMBL" id="JAACJJ010000015">
    <property type="protein sequence ID" value="KAF5325530.1"/>
    <property type="molecule type" value="Genomic_DNA"/>
</dbReference>
<keyword evidence="3" id="KW-1185">Reference proteome</keyword>
<name>A0A8H5BLQ0_9AGAR</name>
<dbReference type="Gene3D" id="3.80.10.10">
    <property type="entry name" value="Ribonuclease Inhibitor"/>
    <property type="match status" value="1"/>
</dbReference>
<accession>A0A8H5BLQ0</accession>
<dbReference type="InterPro" id="IPR032675">
    <property type="entry name" value="LRR_dom_sf"/>
</dbReference>
<comment type="caution">
    <text evidence="2">The sequence shown here is derived from an EMBL/GenBank/DDBJ whole genome shotgun (WGS) entry which is preliminary data.</text>
</comment>
<dbReference type="CDD" id="cd09917">
    <property type="entry name" value="F-box_SF"/>
    <property type="match status" value="1"/>
</dbReference>
<sequence>MVSADNLNLGVLEHIFSFLSGNDLPSVALVSKSFLAAVIPRLYSSILYLVRQKKGYNTGDVMSPFAAIVAHPDLAVHVRNIEIRAVPTIKSRLNPIFAKECRETIRMAKKLVSFRCTVPGILPLFLPFLEEKERLETLLVHANLKTDTAKMLAKLNRLQRLTLEFATWNVVDLLPSWSQNLSQTLTTLTLFMINELHEHVLESTLKELPSLQGLHVVGCPKIDHVVTMKQVVHTPLLQSLSLTTSESTRALDLPPPPLHHLRHLALDTRYNQSPSPSPTILASLLTHIKTSSPSLQSFTLKLPKRKVVIGEAFITQLVEQFGSSLRRLAFLDYGISLESLTELCSACHNLETLEISIPTKDLLLFSASIAHCKKLHTLVDAHNHVEHSTRKSFTSIDIGNLLVRCPSLRTIETSHRIWTGRVESAGDVTVKLERRLSHTHKELWFMPRE</sequence>
<gene>
    <name evidence="2" type="ORF">D9619_009875</name>
</gene>
<dbReference type="SUPFAM" id="SSF81383">
    <property type="entry name" value="F-box domain"/>
    <property type="match status" value="1"/>
</dbReference>
<evidence type="ECO:0000313" key="2">
    <source>
        <dbReference type="EMBL" id="KAF5325530.1"/>
    </source>
</evidence>
<dbReference type="Pfam" id="PF00646">
    <property type="entry name" value="F-box"/>
    <property type="match status" value="1"/>
</dbReference>
<dbReference type="InterPro" id="IPR001810">
    <property type="entry name" value="F-box_dom"/>
</dbReference>
<dbReference type="Proteomes" id="UP000567179">
    <property type="component" value="Unassembled WGS sequence"/>
</dbReference>
<reference evidence="2 3" key="1">
    <citation type="journal article" date="2020" name="ISME J.">
        <title>Uncovering the hidden diversity of litter-decomposition mechanisms in mushroom-forming fungi.</title>
        <authorList>
            <person name="Floudas D."/>
            <person name="Bentzer J."/>
            <person name="Ahren D."/>
            <person name="Johansson T."/>
            <person name="Persson P."/>
            <person name="Tunlid A."/>
        </authorList>
    </citation>
    <scope>NUCLEOTIDE SEQUENCE [LARGE SCALE GENOMIC DNA]</scope>
    <source>
        <strain evidence="2 3">CBS 101986</strain>
    </source>
</reference>